<evidence type="ECO:0000256" key="3">
    <source>
        <dbReference type="ARBA" id="ARBA00022643"/>
    </source>
</evidence>
<evidence type="ECO:0000313" key="8">
    <source>
        <dbReference type="Proteomes" id="UP000321571"/>
    </source>
</evidence>
<dbReference type="PANTHER" id="PTHR43303:SF4">
    <property type="entry name" value="NADPH DEHYDROGENASE C23G7.10C-RELATED"/>
    <property type="match status" value="1"/>
</dbReference>
<sequence length="362" mass="38737">MSALFEPLTLRGVTARNRVWLSPMCQYSSVDGMPNDWHLVHLGSHASGGYGVVMAEASAVTPEGRISPEDAGIWNDEQAAAWARFVGFIREQGAVPAIQLAHAGRKASTWSPFKDGDGSVPLDQGGWPTVSATDQPYTGFAAPRRLETDEVAAIPGHFAAAAVRADEAGFDIVEIHAAHGYLLHQFLSPLTNDRDDRYGGSFENRTRLVIDVVDAVRAVWPEGKPVFVRFSATDWAPADGPEGWDVAQTAELAAILAGHGVDLIDVSSGGLIAEQEIAVGPGYQVPFAREVRLKSDLPTAAVGLITDPAQAEEVVADGDADAVMVARAGLREPAWPLRAAHELGVPARQAPYPPQYRRGAWR</sequence>
<comment type="cofactor">
    <cofactor evidence="1">
        <name>FMN</name>
        <dbReference type="ChEBI" id="CHEBI:58210"/>
    </cofactor>
</comment>
<dbReference type="SUPFAM" id="SSF51395">
    <property type="entry name" value="FMN-linked oxidoreductases"/>
    <property type="match status" value="1"/>
</dbReference>
<keyword evidence="4" id="KW-0521">NADP</keyword>
<dbReference type="InterPro" id="IPR001155">
    <property type="entry name" value="OxRdtase_FMN_N"/>
</dbReference>
<dbReference type="RefSeq" id="WP_147687657.1">
    <property type="nucleotide sequence ID" value="NZ_VDUX01000009.1"/>
</dbReference>
<dbReference type="GO" id="GO:0050661">
    <property type="term" value="F:NADP binding"/>
    <property type="evidence" value="ECO:0007669"/>
    <property type="project" value="InterPro"/>
</dbReference>
<evidence type="ECO:0000256" key="5">
    <source>
        <dbReference type="ARBA" id="ARBA00023002"/>
    </source>
</evidence>
<dbReference type="OrthoDB" id="3169239at2"/>
<name>A0A5C8NE63_9ACTN</name>
<protein>
    <submittedName>
        <fullName evidence="7">NADH:flavin oxidoreductase/NADH oxidase</fullName>
    </submittedName>
</protein>
<dbReference type="Gene3D" id="3.20.20.70">
    <property type="entry name" value="Aldolase class I"/>
    <property type="match status" value="1"/>
</dbReference>
<keyword evidence="2" id="KW-0285">Flavoprotein</keyword>
<evidence type="ECO:0000256" key="4">
    <source>
        <dbReference type="ARBA" id="ARBA00022857"/>
    </source>
</evidence>
<reference evidence="7 8" key="1">
    <citation type="submission" date="2019-06" db="EMBL/GenBank/DDBJ databases">
        <title>Aeromicrobium sp. nov., isolated from a maize field.</title>
        <authorList>
            <person name="Lin S.-Y."/>
            <person name="Tsai C.-F."/>
            <person name="Young C.-C."/>
        </authorList>
    </citation>
    <scope>NUCLEOTIDE SEQUENCE [LARGE SCALE GENOMIC DNA]</scope>
    <source>
        <strain evidence="7 8">CC-CFT486</strain>
    </source>
</reference>
<feature type="domain" description="NADH:flavin oxidoreductase/NADH oxidase N-terminal" evidence="6">
    <location>
        <begin position="4"/>
        <end position="343"/>
    </location>
</feature>
<evidence type="ECO:0000256" key="2">
    <source>
        <dbReference type="ARBA" id="ARBA00022630"/>
    </source>
</evidence>
<dbReference type="InterPro" id="IPR013785">
    <property type="entry name" value="Aldolase_TIM"/>
</dbReference>
<keyword evidence="8" id="KW-1185">Reference proteome</keyword>
<dbReference type="GO" id="GO:0003959">
    <property type="term" value="F:NADPH dehydrogenase activity"/>
    <property type="evidence" value="ECO:0007669"/>
    <property type="project" value="InterPro"/>
</dbReference>
<keyword evidence="5" id="KW-0560">Oxidoreductase</keyword>
<dbReference type="CDD" id="cd02932">
    <property type="entry name" value="OYE_YqiM_FMN"/>
    <property type="match status" value="1"/>
</dbReference>
<gene>
    <name evidence="7" type="ORF">FHP06_15165</name>
</gene>
<proteinExistence type="predicted"/>
<evidence type="ECO:0000313" key="7">
    <source>
        <dbReference type="EMBL" id="TXL56595.1"/>
    </source>
</evidence>
<evidence type="ECO:0000259" key="6">
    <source>
        <dbReference type="Pfam" id="PF00724"/>
    </source>
</evidence>
<dbReference type="Pfam" id="PF00724">
    <property type="entry name" value="Oxidored_FMN"/>
    <property type="match status" value="1"/>
</dbReference>
<dbReference type="EMBL" id="VDUX01000009">
    <property type="protein sequence ID" value="TXL56595.1"/>
    <property type="molecule type" value="Genomic_DNA"/>
</dbReference>
<dbReference type="PANTHER" id="PTHR43303">
    <property type="entry name" value="NADPH DEHYDROGENASE C23G7.10C-RELATED"/>
    <property type="match status" value="1"/>
</dbReference>
<dbReference type="InterPro" id="IPR044152">
    <property type="entry name" value="YqjM-like"/>
</dbReference>
<dbReference type="Proteomes" id="UP000321571">
    <property type="component" value="Unassembled WGS sequence"/>
</dbReference>
<dbReference type="AlphaFoldDB" id="A0A5C8NE63"/>
<keyword evidence="3" id="KW-0288">FMN</keyword>
<organism evidence="7 8">
    <name type="scientific">Aeromicrobium terrae</name>
    <dbReference type="NCBI Taxonomy" id="2498846"/>
    <lineage>
        <taxon>Bacteria</taxon>
        <taxon>Bacillati</taxon>
        <taxon>Actinomycetota</taxon>
        <taxon>Actinomycetes</taxon>
        <taxon>Propionibacteriales</taxon>
        <taxon>Nocardioidaceae</taxon>
        <taxon>Aeromicrobium</taxon>
    </lineage>
</organism>
<dbReference type="GO" id="GO:0010181">
    <property type="term" value="F:FMN binding"/>
    <property type="evidence" value="ECO:0007669"/>
    <property type="project" value="InterPro"/>
</dbReference>
<accession>A0A5C8NE63</accession>
<evidence type="ECO:0000256" key="1">
    <source>
        <dbReference type="ARBA" id="ARBA00001917"/>
    </source>
</evidence>
<comment type="caution">
    <text evidence="7">The sequence shown here is derived from an EMBL/GenBank/DDBJ whole genome shotgun (WGS) entry which is preliminary data.</text>
</comment>